<dbReference type="Proteomes" id="UP000094056">
    <property type="component" value="Unassembled WGS sequence"/>
</dbReference>
<accession>A0A1E3XD56</accession>
<dbReference type="SUPFAM" id="SSF46785">
    <property type="entry name" value="Winged helix' DNA-binding domain"/>
    <property type="match status" value="1"/>
</dbReference>
<evidence type="ECO:0000313" key="2">
    <source>
        <dbReference type="EMBL" id="ODS33528.1"/>
    </source>
</evidence>
<comment type="caution">
    <text evidence="2">The sequence shown here is derived from an EMBL/GenBank/DDBJ whole genome shotgun (WGS) entry which is preliminary data.</text>
</comment>
<dbReference type="InterPro" id="IPR036390">
    <property type="entry name" value="WH_DNA-bd_sf"/>
</dbReference>
<gene>
    <name evidence="2" type="ORF">SCARUB_01352</name>
</gene>
<proteinExistence type="predicted"/>
<protein>
    <submittedName>
        <fullName evidence="2">Uncharacterized protein</fullName>
    </submittedName>
</protein>
<name>A0A1E3XD56_9BACT</name>
<organism evidence="2 3">
    <name type="scientific">Candidatus Scalindua rubra</name>
    <dbReference type="NCBI Taxonomy" id="1872076"/>
    <lineage>
        <taxon>Bacteria</taxon>
        <taxon>Pseudomonadati</taxon>
        <taxon>Planctomycetota</taxon>
        <taxon>Candidatus Brocadiia</taxon>
        <taxon>Candidatus Brocadiales</taxon>
        <taxon>Candidatus Scalinduaceae</taxon>
        <taxon>Candidatus Scalindua</taxon>
    </lineage>
</organism>
<sequence length="182" mass="20324">MQGNTIEKNMPTPYQRQILKIIDEEGKDGKCRISLVNKQMLLGTDYVRGLLDSMTRFGLIDFIGSRHVRLTPKALRILGKDISQESGVQTKQNLTDFQIQVLKVVKQLWSAEARKIATVMGVSVDYVSSLCEILTKEGFLRRDVTGEYSVTVEGSRKAAVDRQSPVRSVEGLDTHGHARGAF</sequence>
<evidence type="ECO:0000313" key="3">
    <source>
        <dbReference type="Proteomes" id="UP000094056"/>
    </source>
</evidence>
<dbReference type="AlphaFoldDB" id="A0A1E3XD56"/>
<evidence type="ECO:0000256" key="1">
    <source>
        <dbReference type="SAM" id="MobiDB-lite"/>
    </source>
</evidence>
<dbReference type="EMBL" id="MAYW01000026">
    <property type="protein sequence ID" value="ODS33528.1"/>
    <property type="molecule type" value="Genomic_DNA"/>
</dbReference>
<reference evidence="2 3" key="1">
    <citation type="submission" date="2016-07" db="EMBL/GenBank/DDBJ databases">
        <title>Draft genome of Scalindua rubra, obtained from a brine-seawater interface in the Red Sea, sheds light on salt adaptation in anammox bacteria.</title>
        <authorList>
            <person name="Speth D.R."/>
            <person name="Lagkouvardos I."/>
            <person name="Wang Y."/>
            <person name="Qian P.-Y."/>
            <person name="Dutilh B.E."/>
            <person name="Jetten M.S."/>
        </authorList>
    </citation>
    <scope>NUCLEOTIDE SEQUENCE [LARGE SCALE GENOMIC DNA]</scope>
    <source>
        <strain evidence="2">BSI-1</strain>
    </source>
</reference>
<feature type="region of interest" description="Disordered" evidence="1">
    <location>
        <begin position="161"/>
        <end position="182"/>
    </location>
</feature>